<comment type="similarity">
    <text evidence="1">Belongs to the sulfatase family.</text>
</comment>
<dbReference type="PANTHER" id="PTHR43108">
    <property type="entry name" value="N-ACETYLGLUCOSAMINE-6-SULFATASE FAMILY MEMBER"/>
    <property type="match status" value="1"/>
</dbReference>
<gene>
    <name evidence="4" type="ORF">SAMN05444145_105292</name>
</gene>
<dbReference type="PROSITE" id="PS00149">
    <property type="entry name" value="SULFATASE_2"/>
    <property type="match status" value="1"/>
</dbReference>
<proteinExistence type="inferred from homology"/>
<dbReference type="PANTHER" id="PTHR43108:SF6">
    <property type="entry name" value="N-SULPHOGLUCOSAMINE SULPHOHYDROLASE"/>
    <property type="match status" value="1"/>
</dbReference>
<organism evidence="4 5">
    <name type="scientific">Alistipes timonensis JC136</name>
    <dbReference type="NCBI Taxonomy" id="1033731"/>
    <lineage>
        <taxon>Bacteria</taxon>
        <taxon>Pseudomonadati</taxon>
        <taxon>Bacteroidota</taxon>
        <taxon>Bacteroidia</taxon>
        <taxon>Bacteroidales</taxon>
        <taxon>Rikenellaceae</taxon>
        <taxon>Alistipes</taxon>
    </lineage>
</organism>
<sequence length="556" mass="64197">MKNLDSVRCGVRYAAVPLTLAALAGCSEGRTKRPNIIVMMTDDHTTQAMSCYGSLLVETPNLDRLAREGMLFESCYVPNAISGPSRACILTGKYSHVNGFTDNSRTFDGDQQTFPKLLHDAGYQTAMIGKWHLNSDPQGFDFWSILVGQGEYYSPLFVENGEERTEPGYVTDIITDKAIGFLERRDKSRPFAMLYYHKAPHRNWMPAQRHLGVNDDRVFPEPFNLLDDYSGRGSAARGQAMEIGRDMWPEWDLKLMTPEQLAQSYELETSGDANKDDVSRANDWRSSVMQYQAAYNRMTPEERANWDRAYAPRIAEYERMKGRVSQEELTRWKYQQYMKDYCAVIKGVDENVGRLLDYLEEIGELDNTIIVYTSDQGFFLGEHGWFDKRFMYEECQRTPLLVRYPKAVAAGVRTRALAMNIDLAPTFVDMAGLEVPADMQGRSLKDVLTSGGKTPEAWRTGVYYHYYEYPSWHSVKRHYGIRTNDYKLIHFYNDVDEWELYDLKKDPHEMCNVYNDPEYAAVRSDMHARLEKLQQECGDTDPCEREYEFFRGADQL</sequence>
<dbReference type="Proteomes" id="UP000183253">
    <property type="component" value="Unassembled WGS sequence"/>
</dbReference>
<feature type="domain" description="N-sulphoglucosamine sulphohydrolase C-terminal" evidence="3">
    <location>
        <begin position="381"/>
        <end position="535"/>
    </location>
</feature>
<dbReference type="Pfam" id="PF16347">
    <property type="entry name" value="SGSH_C"/>
    <property type="match status" value="1"/>
</dbReference>
<dbReference type="PROSITE" id="PS00523">
    <property type="entry name" value="SULFATASE_1"/>
    <property type="match status" value="1"/>
</dbReference>
<reference evidence="4 5" key="1">
    <citation type="submission" date="2016-10" db="EMBL/GenBank/DDBJ databases">
        <authorList>
            <person name="de Groot N.N."/>
        </authorList>
    </citation>
    <scope>NUCLEOTIDE SEQUENCE [LARGE SCALE GENOMIC DNA]</scope>
    <source>
        <strain evidence="4 5">DSM 25383</strain>
    </source>
</reference>
<keyword evidence="5" id="KW-1185">Reference proteome</keyword>
<name>A0A1H4DH91_9BACT</name>
<dbReference type="OrthoDB" id="9765065at2"/>
<evidence type="ECO:0000313" key="4">
    <source>
        <dbReference type="EMBL" id="SEA72193.1"/>
    </source>
</evidence>
<dbReference type="STRING" id="1033731.SAMN05444145_105292"/>
<dbReference type="InterPro" id="IPR017850">
    <property type="entry name" value="Alkaline_phosphatase_core_sf"/>
</dbReference>
<dbReference type="RefSeq" id="WP_010260916.1">
    <property type="nucleotide sequence ID" value="NZ_CAEG01000006.1"/>
</dbReference>
<accession>A0A1H4DH91</accession>
<keyword evidence="2" id="KW-0378">Hydrolase</keyword>
<dbReference type="AlphaFoldDB" id="A0A1H4DH91"/>
<dbReference type="InterPro" id="IPR032506">
    <property type="entry name" value="SGSH_C"/>
</dbReference>
<protein>
    <submittedName>
        <fullName evidence="4">Arylsulfatase A</fullName>
    </submittedName>
</protein>
<dbReference type="EMBL" id="FNRI01000005">
    <property type="protein sequence ID" value="SEA72193.1"/>
    <property type="molecule type" value="Genomic_DNA"/>
</dbReference>
<dbReference type="GO" id="GO:0016787">
    <property type="term" value="F:hydrolase activity"/>
    <property type="evidence" value="ECO:0007669"/>
    <property type="project" value="UniProtKB-KW"/>
</dbReference>
<dbReference type="SUPFAM" id="SSF53649">
    <property type="entry name" value="Alkaline phosphatase-like"/>
    <property type="match status" value="1"/>
</dbReference>
<dbReference type="PROSITE" id="PS51257">
    <property type="entry name" value="PROKAR_LIPOPROTEIN"/>
    <property type="match status" value="1"/>
</dbReference>
<evidence type="ECO:0000313" key="5">
    <source>
        <dbReference type="Proteomes" id="UP000183253"/>
    </source>
</evidence>
<evidence type="ECO:0000259" key="3">
    <source>
        <dbReference type="Pfam" id="PF16347"/>
    </source>
</evidence>
<dbReference type="Gene3D" id="3.40.720.10">
    <property type="entry name" value="Alkaline Phosphatase, subunit A"/>
    <property type="match status" value="1"/>
</dbReference>
<dbReference type="InterPro" id="IPR024607">
    <property type="entry name" value="Sulfatase_CS"/>
</dbReference>
<evidence type="ECO:0000256" key="2">
    <source>
        <dbReference type="ARBA" id="ARBA00022801"/>
    </source>
</evidence>
<evidence type="ECO:0000256" key="1">
    <source>
        <dbReference type="ARBA" id="ARBA00008779"/>
    </source>
</evidence>
<dbReference type="CDD" id="cd16031">
    <property type="entry name" value="G6S_like"/>
    <property type="match status" value="1"/>
</dbReference>